<feature type="coiled-coil region" evidence="1">
    <location>
        <begin position="131"/>
        <end position="158"/>
    </location>
</feature>
<organism evidence="2 3">
    <name type="scientific">Leptospira neocaledonica</name>
    <dbReference type="NCBI Taxonomy" id="2023192"/>
    <lineage>
        <taxon>Bacteria</taxon>
        <taxon>Pseudomonadati</taxon>
        <taxon>Spirochaetota</taxon>
        <taxon>Spirochaetia</taxon>
        <taxon>Leptospirales</taxon>
        <taxon>Leptospiraceae</taxon>
        <taxon>Leptospira</taxon>
    </lineage>
</organism>
<comment type="caution">
    <text evidence="2">The sequence shown here is derived from an EMBL/GenBank/DDBJ whole genome shotgun (WGS) entry which is preliminary data.</text>
</comment>
<protein>
    <submittedName>
        <fullName evidence="2">Uncharacterized protein</fullName>
    </submittedName>
</protein>
<keyword evidence="3" id="KW-1185">Reference proteome</keyword>
<dbReference type="RefSeq" id="WP_100768811.1">
    <property type="nucleotide sequence ID" value="NZ_NPEA01000006.1"/>
</dbReference>
<feature type="coiled-coil region" evidence="1">
    <location>
        <begin position="306"/>
        <end position="333"/>
    </location>
</feature>
<evidence type="ECO:0000256" key="1">
    <source>
        <dbReference type="SAM" id="Coils"/>
    </source>
</evidence>
<accession>A0A2M9ZXG0</accession>
<name>A0A2M9ZXG0_9LEPT</name>
<dbReference type="OrthoDB" id="320877at2"/>
<reference evidence="2 3" key="1">
    <citation type="submission" date="2017-07" db="EMBL/GenBank/DDBJ databases">
        <title>Leptospira spp. isolated from tropical soils.</title>
        <authorList>
            <person name="Thibeaux R."/>
            <person name="Iraola G."/>
            <person name="Ferres I."/>
            <person name="Bierque E."/>
            <person name="Girault D."/>
            <person name="Soupe-Gilbert M.-E."/>
            <person name="Picardeau M."/>
            <person name="Goarant C."/>
        </authorList>
    </citation>
    <scope>NUCLEOTIDE SEQUENCE [LARGE SCALE GENOMIC DNA]</scope>
    <source>
        <strain evidence="2 3">ES4-C-A1</strain>
    </source>
</reference>
<sequence>MIQIHIKTIILFLLLGFIHTGSIFAKDPASALKHMNELTGPSELIGKETLAYVQAIAHSKSASLVENKRRAIIVSVEKAILNANQVAPYEGSSDYKNSILKYLNTMYTILREDYGKLVNLQEVAEESYDAMEAYMLAKKKANEKLKEIGDELKEKEKGFAADNNIKLIEQQDPTSIKLKKASEVLNYQGIVYLVDFKSYKQEMYLLDALNKNDLNGIEQNRSTLQKYSEEGLSELEKIPAYEGDSSLLVACKNTLNFYKMESSEQFPVLTEFLLKKEQFDKYKKAFDLKSAKDKTQEDVDQYNKLVTETNQLADKYNKTNQALNKQRTALTAQWNKANSSFLSKFVPK</sequence>
<proteinExistence type="predicted"/>
<dbReference type="Proteomes" id="UP000231843">
    <property type="component" value="Unassembled WGS sequence"/>
</dbReference>
<dbReference type="AlphaFoldDB" id="A0A2M9ZXG0"/>
<gene>
    <name evidence="2" type="ORF">CH365_12020</name>
</gene>
<evidence type="ECO:0000313" key="2">
    <source>
        <dbReference type="EMBL" id="PJZ76742.1"/>
    </source>
</evidence>
<keyword evidence="1" id="KW-0175">Coiled coil</keyword>
<evidence type="ECO:0000313" key="3">
    <source>
        <dbReference type="Proteomes" id="UP000231843"/>
    </source>
</evidence>
<dbReference type="EMBL" id="NPEA01000006">
    <property type="protein sequence ID" value="PJZ76742.1"/>
    <property type="molecule type" value="Genomic_DNA"/>
</dbReference>